<keyword evidence="3" id="KW-1185">Reference proteome</keyword>
<keyword evidence="2" id="KW-0808">Transferase</keyword>
<organism evidence="2 3">
    <name type="scientific">Roseimaritima ulvae</name>
    <dbReference type="NCBI Taxonomy" id="980254"/>
    <lineage>
        <taxon>Bacteria</taxon>
        <taxon>Pseudomonadati</taxon>
        <taxon>Planctomycetota</taxon>
        <taxon>Planctomycetia</taxon>
        <taxon>Pirellulales</taxon>
        <taxon>Pirellulaceae</taxon>
        <taxon>Roseimaritima</taxon>
    </lineage>
</organism>
<dbReference type="Pfam" id="PF00534">
    <property type="entry name" value="Glycos_transf_1"/>
    <property type="match status" value="1"/>
</dbReference>
<feature type="domain" description="Glycosyl transferase family 1" evidence="1">
    <location>
        <begin position="142"/>
        <end position="301"/>
    </location>
</feature>
<dbReference type="InterPro" id="IPR001296">
    <property type="entry name" value="Glyco_trans_1"/>
</dbReference>
<accession>A0A5B9QNR6</accession>
<sequence length="345" mass="37994">MASRLRGLPSGPWKRFTRPMASVAHRVTWRRFIDRSSVQLLHVQFGDKAVRLLPMLNRASLPLVVTFRGSDINCASYSEIRRHGLRKLFARASLCHFVSHDLRRKAIELGCPSEIARTIHVGAPPHAAHQLSRPTSRIEDCQFYCVASLLPCKGHETLLTAFRDVRKEIPNATLHLVGDGPLRDRLQWVCDSLQLGGRVIFHGHLDNEVVISKLRDDADVVVLTSQHDDEGNQEGLPTSLQEAASLGLPCIGTDCGGISELICNGETGLVVPQRDPARVAEALLQLAKSPRLRAEMGSAAALRGREHFNLENFYVQIAACYREAIYGEPVVAPSAENSGTHSVSV</sequence>
<name>A0A5B9QNR6_9BACT</name>
<proteinExistence type="predicted"/>
<evidence type="ECO:0000313" key="2">
    <source>
        <dbReference type="EMBL" id="QEG38656.1"/>
    </source>
</evidence>
<dbReference type="GO" id="GO:0016757">
    <property type="term" value="F:glycosyltransferase activity"/>
    <property type="evidence" value="ECO:0007669"/>
    <property type="project" value="UniProtKB-KW"/>
</dbReference>
<keyword evidence="2" id="KW-0328">Glycosyltransferase</keyword>
<dbReference type="SUPFAM" id="SSF53756">
    <property type="entry name" value="UDP-Glycosyltransferase/glycogen phosphorylase"/>
    <property type="match status" value="1"/>
</dbReference>
<gene>
    <name evidence="2" type="primary">pimB_2</name>
    <name evidence="2" type="ORF">UC8_06140</name>
</gene>
<dbReference type="KEGG" id="rul:UC8_06140"/>
<evidence type="ECO:0000259" key="1">
    <source>
        <dbReference type="Pfam" id="PF00534"/>
    </source>
</evidence>
<dbReference type="EMBL" id="CP042914">
    <property type="protein sequence ID" value="QEG38656.1"/>
    <property type="molecule type" value="Genomic_DNA"/>
</dbReference>
<dbReference type="PANTHER" id="PTHR12526">
    <property type="entry name" value="GLYCOSYLTRANSFERASE"/>
    <property type="match status" value="1"/>
</dbReference>
<protein>
    <submittedName>
        <fullName evidence="2">GDP-mannose-dependent alpha-(1-6)-phosphatidylinositol monomannoside mannosyltransferase</fullName>
    </submittedName>
</protein>
<dbReference type="Gene3D" id="3.40.50.2000">
    <property type="entry name" value="Glycogen Phosphorylase B"/>
    <property type="match status" value="2"/>
</dbReference>
<reference evidence="2 3" key="1">
    <citation type="submission" date="2019-08" db="EMBL/GenBank/DDBJ databases">
        <title>Deep-cultivation of Planctomycetes and their phenomic and genomic characterization uncovers novel biology.</title>
        <authorList>
            <person name="Wiegand S."/>
            <person name="Jogler M."/>
            <person name="Boedeker C."/>
            <person name="Pinto D."/>
            <person name="Vollmers J."/>
            <person name="Rivas-Marin E."/>
            <person name="Kohn T."/>
            <person name="Peeters S.H."/>
            <person name="Heuer A."/>
            <person name="Rast P."/>
            <person name="Oberbeckmann S."/>
            <person name="Bunk B."/>
            <person name="Jeske O."/>
            <person name="Meyerdierks A."/>
            <person name="Storesund J.E."/>
            <person name="Kallscheuer N."/>
            <person name="Luecker S."/>
            <person name="Lage O.M."/>
            <person name="Pohl T."/>
            <person name="Merkel B.J."/>
            <person name="Hornburger P."/>
            <person name="Mueller R.-W."/>
            <person name="Bruemmer F."/>
            <person name="Labrenz M."/>
            <person name="Spormann A.M."/>
            <person name="Op den Camp H."/>
            <person name="Overmann J."/>
            <person name="Amann R."/>
            <person name="Jetten M.S.M."/>
            <person name="Mascher T."/>
            <person name="Medema M.H."/>
            <person name="Devos D.P."/>
            <person name="Kaster A.-K."/>
            <person name="Ovreas L."/>
            <person name="Rohde M."/>
            <person name="Galperin M.Y."/>
            <person name="Jogler C."/>
        </authorList>
    </citation>
    <scope>NUCLEOTIDE SEQUENCE [LARGE SCALE GENOMIC DNA]</scope>
    <source>
        <strain evidence="2 3">UC8</strain>
    </source>
</reference>
<evidence type="ECO:0000313" key="3">
    <source>
        <dbReference type="Proteomes" id="UP000325286"/>
    </source>
</evidence>
<dbReference type="AlphaFoldDB" id="A0A5B9QNR6"/>
<dbReference type="Proteomes" id="UP000325286">
    <property type="component" value="Chromosome"/>
</dbReference>